<feature type="binding site" evidence="3">
    <location>
        <position position="135"/>
    </location>
    <ligand>
        <name>Zn(2+)</name>
        <dbReference type="ChEBI" id="CHEBI:29105"/>
        <label>2</label>
    </ligand>
</feature>
<evidence type="ECO:0000256" key="2">
    <source>
        <dbReference type="PIRSR" id="PIRSR001359-2"/>
    </source>
</evidence>
<feature type="binding site" evidence="3">
    <location>
        <position position="180"/>
    </location>
    <ligand>
        <name>Zn(2+)</name>
        <dbReference type="ChEBI" id="CHEBI:29105"/>
        <label>1</label>
        <note>catalytic</note>
    </ligand>
</feature>
<accession>A0A4P6LY78</accession>
<dbReference type="InterPro" id="IPR050246">
    <property type="entry name" value="Class_II_FBP_aldolase"/>
</dbReference>
<feature type="binding site" evidence="3">
    <location>
        <position position="209"/>
    </location>
    <ligand>
        <name>Zn(2+)</name>
        <dbReference type="ChEBI" id="CHEBI:29105"/>
        <label>1</label>
        <note>catalytic</note>
    </ligand>
</feature>
<sequence length="291" mass="32110">MSVKEILLKARDERYAVGSFSARYLTNIGPVLQAAQNLNSPVIVQVSQKELKRYGGSCEEFAREYRRCEKELDIRVPAILHLDHTKDLQVIRDAVAAGFDSVMIDASEYELDKNISIVKEVAKYAHSYGVEVEAELGKISSNDRIETDSSTELYTDPDEAAEFVDATDVDLLAISVGTVHGAYLTRKPHIELKRIEEIRRRVDLPLVLHGASGVPAQLVQDAITLPNGGVSKINIATDLEQAFLKALGLSQSITNEDVPKIGEAEIKLAHQAVTELVEDKMTHYLLSSGRV</sequence>
<evidence type="ECO:0000256" key="1">
    <source>
        <dbReference type="PIRSR" id="PIRSR001359-1"/>
    </source>
</evidence>
<evidence type="ECO:0000256" key="3">
    <source>
        <dbReference type="PIRSR" id="PIRSR001359-3"/>
    </source>
</evidence>
<dbReference type="RefSeq" id="WP_243126122.1">
    <property type="nucleotide sequence ID" value="NZ_CP035945.1"/>
</dbReference>
<dbReference type="PIRSF" id="PIRSF001359">
    <property type="entry name" value="F_bP_aldolase_II"/>
    <property type="match status" value="1"/>
</dbReference>
<keyword evidence="4" id="KW-0456">Lyase</keyword>
<gene>
    <name evidence="4" type="primary">fba_3</name>
    <name evidence="4" type="ORF">PMF13cell1_02662</name>
</gene>
<dbReference type="GO" id="GO:0005975">
    <property type="term" value="P:carbohydrate metabolic process"/>
    <property type="evidence" value="ECO:0007669"/>
    <property type="project" value="InterPro"/>
</dbReference>
<feature type="binding site" evidence="2">
    <location>
        <begin position="234"/>
        <end position="237"/>
    </location>
    <ligand>
        <name>dihydroxyacetone phosphate</name>
        <dbReference type="ChEBI" id="CHEBI:57642"/>
    </ligand>
</feature>
<feature type="binding site" evidence="3">
    <location>
        <position position="105"/>
    </location>
    <ligand>
        <name>Zn(2+)</name>
        <dbReference type="ChEBI" id="CHEBI:29105"/>
        <label>2</label>
    </ligand>
</feature>
<dbReference type="PANTHER" id="PTHR30304">
    <property type="entry name" value="D-TAGATOSE-1,6-BISPHOSPHATE ALDOLASE"/>
    <property type="match status" value="1"/>
</dbReference>
<keyword evidence="3" id="KW-0479">Metal-binding</keyword>
<feature type="binding site" evidence="3">
    <location>
        <position position="84"/>
    </location>
    <ligand>
        <name>Zn(2+)</name>
        <dbReference type="ChEBI" id="CHEBI:29105"/>
        <label>1</label>
        <note>catalytic</note>
    </ligand>
</feature>
<dbReference type="InterPro" id="IPR000771">
    <property type="entry name" value="FBA_II"/>
</dbReference>
<comment type="cofactor">
    <cofactor evidence="3">
        <name>Zn(2+)</name>
        <dbReference type="ChEBI" id="CHEBI:29105"/>
    </cofactor>
    <text evidence="3">Binds 2 Zn(2+) ions per subunit. One is catalytic and the other provides a structural contribution.</text>
</comment>
<dbReference type="KEGG" id="bpro:PMF13cell1_02662"/>
<protein>
    <submittedName>
        <fullName evidence="4">Fructose-bisphosphate aldolase</fullName>
        <ecNumber evidence="4">4.1.2.13</ecNumber>
    </submittedName>
</protein>
<organism evidence="4 5">
    <name type="scientific">Blautia producta</name>
    <dbReference type="NCBI Taxonomy" id="33035"/>
    <lineage>
        <taxon>Bacteria</taxon>
        <taxon>Bacillati</taxon>
        <taxon>Bacillota</taxon>
        <taxon>Clostridia</taxon>
        <taxon>Lachnospirales</taxon>
        <taxon>Lachnospiraceae</taxon>
        <taxon>Blautia</taxon>
    </lineage>
</organism>
<dbReference type="NCBIfam" id="TIGR00167">
    <property type="entry name" value="cbbA"/>
    <property type="match status" value="1"/>
</dbReference>
<feature type="active site" description="Proton donor" evidence="1">
    <location>
        <position position="83"/>
    </location>
</feature>
<feature type="binding site" evidence="2">
    <location>
        <begin position="210"/>
        <end position="212"/>
    </location>
    <ligand>
        <name>dihydroxyacetone phosphate</name>
        <dbReference type="ChEBI" id="CHEBI:57642"/>
    </ligand>
</feature>
<evidence type="ECO:0000313" key="4">
    <source>
        <dbReference type="EMBL" id="QBE97109.1"/>
    </source>
</evidence>
<reference evidence="4 5" key="1">
    <citation type="submission" date="2019-01" db="EMBL/GenBank/DDBJ databases">
        <title>PMF-metabolizing Aryl O-demethylase.</title>
        <authorList>
            <person name="Kim M."/>
        </authorList>
    </citation>
    <scope>NUCLEOTIDE SEQUENCE [LARGE SCALE GENOMIC DNA]</scope>
    <source>
        <strain evidence="4 5">PMF1</strain>
    </source>
</reference>
<dbReference type="SUPFAM" id="SSF51569">
    <property type="entry name" value="Aldolase"/>
    <property type="match status" value="1"/>
</dbReference>
<dbReference type="GO" id="GO:0004332">
    <property type="term" value="F:fructose-bisphosphate aldolase activity"/>
    <property type="evidence" value="ECO:0007669"/>
    <property type="project" value="UniProtKB-EC"/>
</dbReference>
<evidence type="ECO:0000313" key="5">
    <source>
        <dbReference type="Proteomes" id="UP000289794"/>
    </source>
</evidence>
<dbReference type="Gene3D" id="3.20.20.70">
    <property type="entry name" value="Aldolase class I"/>
    <property type="match status" value="1"/>
</dbReference>
<dbReference type="PANTHER" id="PTHR30304:SF0">
    <property type="entry name" value="D-TAGATOSE-1,6-BISPHOSPHATE ALDOLASE SUBUNIT GATY-RELATED"/>
    <property type="match status" value="1"/>
</dbReference>
<dbReference type="Proteomes" id="UP000289794">
    <property type="component" value="Chromosome"/>
</dbReference>
<dbReference type="InterPro" id="IPR013785">
    <property type="entry name" value="Aldolase_TIM"/>
</dbReference>
<dbReference type="CDD" id="cd00947">
    <property type="entry name" value="TBP_aldolase_IIB"/>
    <property type="match status" value="1"/>
</dbReference>
<dbReference type="GO" id="GO:0008270">
    <property type="term" value="F:zinc ion binding"/>
    <property type="evidence" value="ECO:0007669"/>
    <property type="project" value="InterPro"/>
</dbReference>
<dbReference type="EC" id="4.1.2.13" evidence="4"/>
<keyword evidence="3" id="KW-0862">Zinc</keyword>
<dbReference type="EMBL" id="CP035945">
    <property type="protein sequence ID" value="QBE97109.1"/>
    <property type="molecule type" value="Genomic_DNA"/>
</dbReference>
<proteinExistence type="predicted"/>
<dbReference type="AlphaFoldDB" id="A0A4P6LY78"/>
<feature type="binding site" evidence="2">
    <location>
        <position position="181"/>
    </location>
    <ligand>
        <name>dihydroxyacetone phosphate</name>
        <dbReference type="ChEBI" id="CHEBI:57642"/>
    </ligand>
</feature>
<name>A0A4P6LY78_9FIRM</name>
<dbReference type="Pfam" id="PF01116">
    <property type="entry name" value="F_bP_aldolase"/>
    <property type="match status" value="1"/>
</dbReference>